<keyword evidence="2 11" id="KW-0349">Heme</keyword>
<keyword evidence="4" id="KW-0732">Signal</keyword>
<dbReference type="InterPro" id="IPR036909">
    <property type="entry name" value="Cyt_c-like_dom_sf"/>
</dbReference>
<feature type="binding site" description="covalent" evidence="11">
    <location>
        <position position="642"/>
    </location>
    <ligand>
        <name>heme c</name>
        <dbReference type="ChEBI" id="CHEBI:61717"/>
    </ligand>
</feature>
<organism evidence="15 16">
    <name type="scientific">Panacagrimonas perspica</name>
    <dbReference type="NCBI Taxonomy" id="381431"/>
    <lineage>
        <taxon>Bacteria</taxon>
        <taxon>Pseudomonadati</taxon>
        <taxon>Pseudomonadota</taxon>
        <taxon>Gammaproteobacteria</taxon>
        <taxon>Nevskiales</taxon>
        <taxon>Nevskiaceae</taxon>
        <taxon>Panacagrimonas</taxon>
    </lineage>
</organism>
<feature type="binding site" evidence="12">
    <location>
        <position position="293"/>
    </location>
    <ligand>
        <name>Ca(2+)</name>
        <dbReference type="ChEBI" id="CHEBI:29108"/>
    </ligand>
</feature>
<dbReference type="InterPro" id="IPR011047">
    <property type="entry name" value="Quinoprotein_ADH-like_sf"/>
</dbReference>
<dbReference type="Pfam" id="PF13442">
    <property type="entry name" value="Cytochrome_CBB3"/>
    <property type="match status" value="1"/>
</dbReference>
<comment type="caution">
    <text evidence="15">The sequence shown here is derived from an EMBL/GenBank/DDBJ whole genome shotgun (WGS) entry which is preliminary data.</text>
</comment>
<dbReference type="InterPro" id="IPR002372">
    <property type="entry name" value="PQQ_rpt_dom"/>
</dbReference>
<keyword evidence="8 12" id="KW-0408">Iron</keyword>
<dbReference type="InterPro" id="IPR009056">
    <property type="entry name" value="Cyt_c-like_dom"/>
</dbReference>
<dbReference type="SMART" id="SM00564">
    <property type="entry name" value="PQQ"/>
    <property type="match status" value="5"/>
</dbReference>
<dbReference type="PROSITE" id="PS51257">
    <property type="entry name" value="PROKAR_LIPOPROTEIN"/>
    <property type="match status" value="1"/>
</dbReference>
<dbReference type="InterPro" id="IPR017512">
    <property type="entry name" value="PQQ_MeOH/EtOH_DH"/>
</dbReference>
<keyword evidence="5 12" id="KW-0106">Calcium</keyword>
<gene>
    <name evidence="15" type="ORF">DFR24_2348</name>
</gene>
<evidence type="ECO:0000256" key="3">
    <source>
        <dbReference type="ARBA" id="ARBA00022723"/>
    </source>
</evidence>
<evidence type="ECO:0000256" key="9">
    <source>
        <dbReference type="ARBA" id="ARBA00023157"/>
    </source>
</evidence>
<comment type="cofactor">
    <cofactor evidence="11">
        <name>pyrroloquinoline quinone</name>
        <dbReference type="ChEBI" id="CHEBI:58442"/>
    </cofactor>
    <text evidence="11">Binds 1 PQQ group per subunit.</text>
</comment>
<feature type="binding site" description="covalent" evidence="11">
    <location>
        <position position="645"/>
    </location>
    <ligand>
        <name>heme c</name>
        <dbReference type="ChEBI" id="CHEBI:61717"/>
    </ligand>
</feature>
<evidence type="ECO:0000256" key="13">
    <source>
        <dbReference type="PIRSR" id="PIRSR617512-4"/>
    </source>
</evidence>
<name>A0A4R7P4U4_9GAMM</name>
<evidence type="ECO:0000256" key="1">
    <source>
        <dbReference type="ARBA" id="ARBA00008156"/>
    </source>
</evidence>
<keyword evidence="16" id="KW-1185">Reference proteome</keyword>
<evidence type="ECO:0000313" key="15">
    <source>
        <dbReference type="EMBL" id="TDU27990.1"/>
    </source>
</evidence>
<dbReference type="GO" id="GO:0020037">
    <property type="term" value="F:heme binding"/>
    <property type="evidence" value="ECO:0007669"/>
    <property type="project" value="InterPro"/>
</dbReference>
<accession>A0A4R7P4U4</accession>
<proteinExistence type="inferred from homology"/>
<keyword evidence="9 13" id="KW-1015">Disulfide bond</keyword>
<feature type="active site" description="Proton acceptor" evidence="10">
    <location>
        <position position="339"/>
    </location>
</feature>
<feature type="binding site" evidence="11">
    <location>
        <position position="366"/>
    </location>
    <ligand>
        <name>pyrroloquinoline quinone</name>
        <dbReference type="ChEBI" id="CHEBI:58442"/>
    </ligand>
</feature>
<evidence type="ECO:0000256" key="8">
    <source>
        <dbReference type="ARBA" id="ARBA00023004"/>
    </source>
</evidence>
<dbReference type="RefSeq" id="WP_246051632.1">
    <property type="nucleotide sequence ID" value="NZ_MWIN01000010.1"/>
</dbReference>
<feature type="disulfide bond" evidence="13">
    <location>
        <begin position="147"/>
        <end position="148"/>
    </location>
</feature>
<dbReference type="AlphaFoldDB" id="A0A4R7P4U4"/>
<feature type="binding site" evidence="11">
    <location>
        <position position="198"/>
    </location>
    <ligand>
        <name>pyrroloquinoline quinone</name>
        <dbReference type="ChEBI" id="CHEBI:58442"/>
    </ligand>
</feature>
<feature type="binding site" evidence="11">
    <location>
        <begin position="427"/>
        <end position="428"/>
    </location>
    <ligand>
        <name>pyrroloquinoline quinone</name>
        <dbReference type="ChEBI" id="CHEBI:58442"/>
    </ligand>
</feature>
<feature type="binding site" evidence="11">
    <location>
        <begin position="214"/>
        <end position="215"/>
    </location>
    <ligand>
        <name>pyrroloquinoline quinone</name>
        <dbReference type="ChEBI" id="CHEBI:58442"/>
    </ligand>
</feature>
<feature type="domain" description="Cytochrome c" evidence="14">
    <location>
        <begin position="629"/>
        <end position="706"/>
    </location>
</feature>
<dbReference type="CDD" id="cd10279">
    <property type="entry name" value="PQQ_ADH_II"/>
    <property type="match status" value="1"/>
</dbReference>
<feature type="binding site" evidence="11">
    <location>
        <position position="153"/>
    </location>
    <ligand>
        <name>pyrroloquinoline quinone</name>
        <dbReference type="ChEBI" id="CHEBI:58442"/>
    </ligand>
</feature>
<feature type="binding site" evidence="11">
    <location>
        <position position="101"/>
    </location>
    <ligand>
        <name>pyrroloquinoline quinone</name>
        <dbReference type="ChEBI" id="CHEBI:58442"/>
    </ligand>
</feature>
<evidence type="ECO:0000256" key="5">
    <source>
        <dbReference type="ARBA" id="ARBA00022837"/>
    </source>
</evidence>
<dbReference type="GO" id="GO:0009055">
    <property type="term" value="F:electron transfer activity"/>
    <property type="evidence" value="ECO:0007669"/>
    <property type="project" value="InterPro"/>
</dbReference>
<comment type="similarity">
    <text evidence="1">Belongs to the bacterial PQQ dehydrogenase family.</text>
</comment>
<evidence type="ECO:0000256" key="2">
    <source>
        <dbReference type="ARBA" id="ARBA00022617"/>
    </source>
</evidence>
<feature type="binding site" evidence="11">
    <location>
        <position position="273"/>
    </location>
    <ligand>
        <name>pyrroloquinoline quinone</name>
        <dbReference type="ChEBI" id="CHEBI:58442"/>
    </ligand>
</feature>
<reference evidence="15 16" key="1">
    <citation type="submission" date="2019-03" db="EMBL/GenBank/DDBJ databases">
        <title>Genomic Encyclopedia of Type Strains, Phase IV (KMG-IV): sequencing the most valuable type-strain genomes for metagenomic binning, comparative biology and taxonomic classification.</title>
        <authorList>
            <person name="Goeker M."/>
        </authorList>
    </citation>
    <scope>NUCLEOTIDE SEQUENCE [LARGE SCALE GENOMIC DNA]</scope>
    <source>
        <strain evidence="15 16">DSM 26377</strain>
    </source>
</reference>
<comment type="cofactor">
    <cofactor evidence="12">
        <name>Ca(2+)</name>
        <dbReference type="ChEBI" id="CHEBI:29108"/>
    </cofactor>
    <text evidence="12">Binds 1 Ca(2+) ion per subunit.</text>
</comment>
<dbReference type="InterPro" id="IPR018391">
    <property type="entry name" value="PQQ_b-propeller_rpt"/>
</dbReference>
<keyword evidence="3 12" id="KW-0479">Metal-binding</keyword>
<evidence type="ECO:0000259" key="14">
    <source>
        <dbReference type="PROSITE" id="PS51007"/>
    </source>
</evidence>
<dbReference type="GO" id="GO:0016020">
    <property type="term" value="C:membrane"/>
    <property type="evidence" value="ECO:0007669"/>
    <property type="project" value="InterPro"/>
</dbReference>
<evidence type="ECO:0000256" key="6">
    <source>
        <dbReference type="ARBA" id="ARBA00022891"/>
    </source>
</evidence>
<feature type="binding site" evidence="12">
    <location>
        <position position="339"/>
    </location>
    <ligand>
        <name>Ca(2+)</name>
        <dbReference type="ChEBI" id="CHEBI:29108"/>
    </ligand>
</feature>
<dbReference type="PANTHER" id="PTHR32303">
    <property type="entry name" value="QUINOPROTEIN ALCOHOL DEHYDROGENASE (CYTOCHROME C)"/>
    <property type="match status" value="1"/>
</dbReference>
<dbReference type="SUPFAM" id="SSF46626">
    <property type="entry name" value="Cytochrome c"/>
    <property type="match status" value="1"/>
</dbReference>
<dbReference type="Gene3D" id="1.10.760.10">
    <property type="entry name" value="Cytochrome c-like domain"/>
    <property type="match status" value="1"/>
</dbReference>
<dbReference type="EMBL" id="SOBT01000009">
    <property type="protein sequence ID" value="TDU27990.1"/>
    <property type="molecule type" value="Genomic_DNA"/>
</dbReference>
<dbReference type="Proteomes" id="UP000295341">
    <property type="component" value="Unassembled WGS sequence"/>
</dbReference>
<dbReference type="GO" id="GO:0005509">
    <property type="term" value="F:calcium ion binding"/>
    <property type="evidence" value="ECO:0007669"/>
    <property type="project" value="InterPro"/>
</dbReference>
<evidence type="ECO:0000256" key="11">
    <source>
        <dbReference type="PIRSR" id="PIRSR617512-2"/>
    </source>
</evidence>
<keyword evidence="6 11" id="KW-0634">PQQ</keyword>
<dbReference type="GO" id="GO:0016614">
    <property type="term" value="F:oxidoreductase activity, acting on CH-OH group of donors"/>
    <property type="evidence" value="ECO:0007669"/>
    <property type="project" value="InterPro"/>
</dbReference>
<evidence type="ECO:0000313" key="16">
    <source>
        <dbReference type="Proteomes" id="UP000295341"/>
    </source>
</evidence>
<evidence type="ECO:0000256" key="4">
    <source>
        <dbReference type="ARBA" id="ARBA00022729"/>
    </source>
</evidence>
<dbReference type="Pfam" id="PF01011">
    <property type="entry name" value="PQQ"/>
    <property type="match status" value="2"/>
</dbReference>
<dbReference type="NCBIfam" id="TIGR03075">
    <property type="entry name" value="PQQ_enz_alc_DH"/>
    <property type="match status" value="1"/>
</dbReference>
<feature type="binding site" evidence="11">
    <location>
        <position position="577"/>
    </location>
    <ligand>
        <name>pyrroloquinoline quinone</name>
        <dbReference type="ChEBI" id="CHEBI:58442"/>
    </ligand>
</feature>
<feature type="binding site" description="axial binding residue" evidence="12">
    <location>
        <position position="683"/>
    </location>
    <ligand>
        <name>heme c</name>
        <dbReference type="ChEBI" id="CHEBI:61717"/>
    </ligand>
    <ligandPart>
        <name>Fe</name>
        <dbReference type="ChEBI" id="CHEBI:18248"/>
    </ligandPart>
</feature>
<evidence type="ECO:0000256" key="7">
    <source>
        <dbReference type="ARBA" id="ARBA00023002"/>
    </source>
</evidence>
<dbReference type="SUPFAM" id="SSF50998">
    <property type="entry name" value="Quinoprotein alcohol dehydrogenase-like"/>
    <property type="match status" value="1"/>
</dbReference>
<sequence length="729" mass="77927">MKRIAAASLVVLFSVAGCGEKSPAPGAETAAPPAAAANDKPIAQVDTARIAAIDKEPGVWLSTGRNYSDQRFSPLDKINDQNVAKLGMAWTYKVDVDRGAEATPLVVDGMMYTTGAYSILYALNAKTGELVWKFDPEVPRSKSGNACCDVVNRGVAISGGKVFVAAFDGRMIALDAKDGKKIWETNAADGSGRTFALTGAPIAIKDKVIIGSGGAEFNARGSVSAFSAADGKLLWRWYTVPGDPSKPQETAALDKAVKTWKGTKFAEQGGGGTVWNSFSYDPEANLLYFGTGNGVSWNRIERGEPEDADNLYISSIVALNPDTGEYAWHYQETPGDNWDYDATGNIVLADLEIGGKPRKVLLHAPKNAFFYVLDRVTGELLSAEKYVPANWATHIDLKTGRPVVDQKIADWTKEPKLLIPGPFGGHNWHPMSFNPKTGLVYIPAQEAASLLSPHKEVAFDNREGVWNIGLDLPYPEDAKAAAEAAASYKGSLLAWDPIAQKKVWAQEYPNIWNGGTMTTAGNLVFQGTADGRFVAYSADKGTKLWEAPTNSGVLAGGMTYEIDGEQYVSVMAGWGGVFPLIGGVVSNGAKTRPEARVITYKLGATGTLPAPKNEAVPLPEMQELKADAKTLAKGENLYGNNCSYCHGLNVVGGGIIPDLRYLTPEKHQMFAGIVSGAKSDRGMPSFAGRLSMEEIESIRQYVIKHSLELKKSLDALAPAEAKPAAPAAG</sequence>
<dbReference type="Gene3D" id="2.140.10.10">
    <property type="entry name" value="Quinoprotein alcohol dehydrogenase-like superfamily"/>
    <property type="match status" value="1"/>
</dbReference>
<keyword evidence="7" id="KW-0560">Oxidoreductase</keyword>
<comment type="cofactor">
    <cofactor evidence="11">
        <name>heme c</name>
        <dbReference type="ChEBI" id="CHEBI:61717"/>
    </cofactor>
    <text evidence="11">Binds 1 heme c group per subunit.</text>
</comment>
<evidence type="ECO:0000256" key="10">
    <source>
        <dbReference type="PIRSR" id="PIRSR617512-1"/>
    </source>
</evidence>
<dbReference type="PROSITE" id="PS51007">
    <property type="entry name" value="CYTC"/>
    <property type="match status" value="1"/>
</dbReference>
<feature type="binding site" description="axial binding residue" evidence="12">
    <location>
        <position position="646"/>
    </location>
    <ligand>
        <name>heme c</name>
        <dbReference type="ChEBI" id="CHEBI:61717"/>
    </ligand>
    <ligandPart>
        <name>Fe</name>
        <dbReference type="ChEBI" id="CHEBI:18248"/>
    </ligandPart>
</feature>
<evidence type="ECO:0000256" key="12">
    <source>
        <dbReference type="PIRSR" id="PIRSR617512-3"/>
    </source>
</evidence>
<protein>
    <submittedName>
        <fullName evidence="15">Quinohemoprotein ethanol dehydrogenase</fullName>
    </submittedName>
</protein>
<feature type="binding site" evidence="12">
    <location>
        <position position="216"/>
    </location>
    <ligand>
        <name>Ca(2+)</name>
        <dbReference type="ChEBI" id="CHEBI:29108"/>
    </ligand>
</feature>